<dbReference type="EMBL" id="QAYG01000002">
    <property type="protein sequence ID" value="PTW61327.1"/>
    <property type="molecule type" value="Genomic_DNA"/>
</dbReference>
<name>A0A2T5VC54_9HYPH</name>
<dbReference type="Proteomes" id="UP000244081">
    <property type="component" value="Unassembled WGS sequence"/>
</dbReference>
<sequence>MTIETFRDANDAPPPPGGLEFFETKDLISPFGYKAVEIDGTWFWMPGTEEDYRKAESERLRLEPSDVEIRLSCYQTGPKTCGGMCGTGFCRLMFNPAQNFYYCACG</sequence>
<protein>
    <submittedName>
        <fullName evidence="1">Uncharacterized protein</fullName>
    </submittedName>
</protein>
<proteinExistence type="predicted"/>
<accession>A0A2T5VC54</accession>
<comment type="caution">
    <text evidence="1">The sequence shown here is derived from an EMBL/GenBank/DDBJ whole genome shotgun (WGS) entry which is preliminary data.</text>
</comment>
<evidence type="ECO:0000313" key="1">
    <source>
        <dbReference type="EMBL" id="PTW61327.1"/>
    </source>
</evidence>
<gene>
    <name evidence="1" type="ORF">C8N35_10236</name>
</gene>
<reference evidence="1 2" key="1">
    <citation type="submission" date="2018-04" db="EMBL/GenBank/DDBJ databases">
        <title>Genomic Encyclopedia of Archaeal and Bacterial Type Strains, Phase II (KMG-II): from individual species to whole genera.</title>
        <authorList>
            <person name="Goeker M."/>
        </authorList>
    </citation>
    <scope>NUCLEOTIDE SEQUENCE [LARGE SCALE GENOMIC DNA]</scope>
    <source>
        <strain evidence="1 2">DSM 23382</strain>
    </source>
</reference>
<organism evidence="1 2">
    <name type="scientific">Breoghania corrubedonensis</name>
    <dbReference type="NCBI Taxonomy" id="665038"/>
    <lineage>
        <taxon>Bacteria</taxon>
        <taxon>Pseudomonadati</taxon>
        <taxon>Pseudomonadota</taxon>
        <taxon>Alphaproteobacteria</taxon>
        <taxon>Hyphomicrobiales</taxon>
        <taxon>Stappiaceae</taxon>
        <taxon>Breoghania</taxon>
    </lineage>
</organism>
<dbReference type="RefSeq" id="WP_107989198.1">
    <property type="nucleotide sequence ID" value="NZ_QAYG01000002.1"/>
</dbReference>
<keyword evidence="2" id="KW-1185">Reference proteome</keyword>
<evidence type="ECO:0000313" key="2">
    <source>
        <dbReference type="Proteomes" id="UP000244081"/>
    </source>
</evidence>
<dbReference type="AlphaFoldDB" id="A0A2T5VC54"/>